<proteinExistence type="predicted"/>
<evidence type="ECO:0000313" key="1">
    <source>
        <dbReference type="EMBL" id="RYR31521.1"/>
    </source>
</evidence>
<accession>A0A445AYM1</accession>
<organism evidence="1 2">
    <name type="scientific">Arachis hypogaea</name>
    <name type="common">Peanut</name>
    <dbReference type="NCBI Taxonomy" id="3818"/>
    <lineage>
        <taxon>Eukaryota</taxon>
        <taxon>Viridiplantae</taxon>
        <taxon>Streptophyta</taxon>
        <taxon>Embryophyta</taxon>
        <taxon>Tracheophyta</taxon>
        <taxon>Spermatophyta</taxon>
        <taxon>Magnoliopsida</taxon>
        <taxon>eudicotyledons</taxon>
        <taxon>Gunneridae</taxon>
        <taxon>Pentapetalae</taxon>
        <taxon>rosids</taxon>
        <taxon>fabids</taxon>
        <taxon>Fabales</taxon>
        <taxon>Fabaceae</taxon>
        <taxon>Papilionoideae</taxon>
        <taxon>50 kb inversion clade</taxon>
        <taxon>dalbergioids sensu lato</taxon>
        <taxon>Dalbergieae</taxon>
        <taxon>Pterocarpus clade</taxon>
        <taxon>Arachis</taxon>
    </lineage>
</organism>
<name>A0A445AYM1_ARAHY</name>
<sequence>MYDNRRLSYMKILTETRERWFQKWTEKFIWDKEHDLMIRKIYDHRITRRLQQMMQDVREGHDHLTMWICQDIKRAFDNHFSTDEEFRHRRLMNRANMASSKSSKYTGRSVTFMKTKSRMEHEVTLAETFKYTHTLKANKKIFSDERSTAHYVNFQLIQRLGATSPLSPSYKNRIYELGSFFASGLRNSTLAASSISTSATSPFDPEKVIDLRD</sequence>
<comment type="caution">
    <text evidence="1">The sequence shown here is derived from an EMBL/GenBank/DDBJ whole genome shotgun (WGS) entry which is preliminary data.</text>
</comment>
<keyword evidence="2" id="KW-1185">Reference proteome</keyword>
<dbReference type="EMBL" id="SDMP01000011">
    <property type="protein sequence ID" value="RYR31521.1"/>
    <property type="molecule type" value="Genomic_DNA"/>
</dbReference>
<reference evidence="1 2" key="1">
    <citation type="submission" date="2019-01" db="EMBL/GenBank/DDBJ databases">
        <title>Sequencing of cultivated peanut Arachis hypogaea provides insights into genome evolution and oil improvement.</title>
        <authorList>
            <person name="Chen X."/>
        </authorList>
    </citation>
    <scope>NUCLEOTIDE SEQUENCE [LARGE SCALE GENOMIC DNA]</scope>
    <source>
        <strain evidence="2">cv. Fuhuasheng</strain>
        <tissue evidence="1">Leaves</tissue>
    </source>
</reference>
<protein>
    <submittedName>
        <fullName evidence="1">Uncharacterized protein</fullName>
    </submittedName>
</protein>
<dbReference type="Proteomes" id="UP000289738">
    <property type="component" value="Chromosome B01"/>
</dbReference>
<dbReference type="AlphaFoldDB" id="A0A445AYM1"/>
<evidence type="ECO:0000313" key="2">
    <source>
        <dbReference type="Proteomes" id="UP000289738"/>
    </source>
</evidence>
<gene>
    <name evidence="1" type="ORF">Ahy_B01g056325</name>
</gene>